<protein>
    <submittedName>
        <fullName evidence="4">Transmembrane protein</fullName>
    </submittedName>
</protein>
<feature type="transmembrane region" description="Helical" evidence="1">
    <location>
        <begin position="50"/>
        <end position="74"/>
    </location>
</feature>
<proteinExistence type="predicted"/>
<keyword evidence="1" id="KW-0812">Transmembrane</keyword>
<evidence type="ECO:0000313" key="2">
    <source>
        <dbReference type="EMBL" id="VDD87849.1"/>
    </source>
</evidence>
<dbReference type="EMBL" id="UXUI01007486">
    <property type="protein sequence ID" value="VDD87849.1"/>
    <property type="molecule type" value="Genomic_DNA"/>
</dbReference>
<evidence type="ECO:0000256" key="1">
    <source>
        <dbReference type="SAM" id="Phobius"/>
    </source>
</evidence>
<keyword evidence="1" id="KW-0472">Membrane</keyword>
<sequence>MTEEAVEGDVKNVLVYERRKDVFYPWLCTATLLEFVYVKQPVVVDGNLNCCVIGGFIVGVIHVFVKIVSMAILVQEWLKVDAKNFSGQFNQQFYRMALATCVKIV</sequence>
<dbReference type="WBParaSite" id="EVEC_0000328401-mRNA-1">
    <property type="protein sequence ID" value="EVEC_0000328401-mRNA-1"/>
    <property type="gene ID" value="EVEC_0000328401"/>
</dbReference>
<dbReference type="AlphaFoldDB" id="A0A0N4V056"/>
<evidence type="ECO:0000313" key="3">
    <source>
        <dbReference type="Proteomes" id="UP000274131"/>
    </source>
</evidence>
<accession>A0A0N4V056</accession>
<evidence type="ECO:0000313" key="4">
    <source>
        <dbReference type="WBParaSite" id="EVEC_0000328401-mRNA-1"/>
    </source>
</evidence>
<keyword evidence="3" id="KW-1185">Reference proteome</keyword>
<dbReference type="Proteomes" id="UP000274131">
    <property type="component" value="Unassembled WGS sequence"/>
</dbReference>
<reference evidence="2 3" key="2">
    <citation type="submission" date="2018-10" db="EMBL/GenBank/DDBJ databases">
        <authorList>
            <consortium name="Pathogen Informatics"/>
        </authorList>
    </citation>
    <scope>NUCLEOTIDE SEQUENCE [LARGE SCALE GENOMIC DNA]</scope>
</reference>
<gene>
    <name evidence="2" type="ORF">EVEC_LOCUS2992</name>
</gene>
<keyword evidence="1" id="KW-1133">Transmembrane helix</keyword>
<organism evidence="4">
    <name type="scientific">Enterobius vermicularis</name>
    <name type="common">Human pinworm</name>
    <dbReference type="NCBI Taxonomy" id="51028"/>
    <lineage>
        <taxon>Eukaryota</taxon>
        <taxon>Metazoa</taxon>
        <taxon>Ecdysozoa</taxon>
        <taxon>Nematoda</taxon>
        <taxon>Chromadorea</taxon>
        <taxon>Rhabditida</taxon>
        <taxon>Spirurina</taxon>
        <taxon>Oxyuridomorpha</taxon>
        <taxon>Oxyuroidea</taxon>
        <taxon>Oxyuridae</taxon>
        <taxon>Enterobius</taxon>
    </lineage>
</organism>
<name>A0A0N4V056_ENTVE</name>
<reference evidence="4" key="1">
    <citation type="submission" date="2017-02" db="UniProtKB">
        <authorList>
            <consortium name="WormBaseParasite"/>
        </authorList>
    </citation>
    <scope>IDENTIFICATION</scope>
</reference>